<accession>C1DEZ5</accession>
<sequence length="68" mass="7858">MLRIRGERGQPSDGRPPRATAFRIRSVSDVHCRLFRGLALSLWGIAREVKPMAPRQECIHSRCCRSRR</sequence>
<name>C1DEZ5_AZOVD</name>
<evidence type="ECO:0000313" key="1">
    <source>
        <dbReference type="EMBL" id="ACO80324.1"/>
    </source>
</evidence>
<reference evidence="1 2" key="1">
    <citation type="journal article" date="2009" name="J. Bacteriol.">
        <title>Genome sequence of Azotobacter vinelandii, an obligate aerobe specialized to support diverse anaerobic metabolic processes.</title>
        <authorList>
            <person name="Setubal J.C."/>
            <person name="dos Santos P."/>
            <person name="Goldman B.S."/>
            <person name="Ertesvag H."/>
            <person name="Espin G."/>
            <person name="Rubio L.M."/>
            <person name="Valla S."/>
            <person name="Almeida N.F."/>
            <person name="Balasubramanian D."/>
            <person name="Cromes L."/>
            <person name="Curatti L."/>
            <person name="Du Z."/>
            <person name="Godsy E."/>
            <person name="Goodner B."/>
            <person name="Hellner-Burris K."/>
            <person name="Hernandez J.A."/>
            <person name="Houmiel K."/>
            <person name="Imperial J."/>
            <person name="Kennedy C."/>
            <person name="Larson T.J."/>
            <person name="Latreille P."/>
            <person name="Ligon L.S."/>
            <person name="Lu J."/>
            <person name="Maerk M."/>
            <person name="Miller N.M."/>
            <person name="Norton S."/>
            <person name="O'Carroll I.P."/>
            <person name="Paulsen I."/>
            <person name="Raulfs E.C."/>
            <person name="Roemer R."/>
            <person name="Rosser J."/>
            <person name="Segura D."/>
            <person name="Slater S."/>
            <person name="Stricklin S.L."/>
            <person name="Studholme D.J."/>
            <person name="Sun J."/>
            <person name="Viana C.J."/>
            <person name="Wallin E."/>
            <person name="Wang B."/>
            <person name="Wheeler C."/>
            <person name="Zhu H."/>
            <person name="Dean D.R."/>
            <person name="Dixon R."/>
            <person name="Wood D."/>
        </authorList>
    </citation>
    <scope>NUCLEOTIDE SEQUENCE [LARGE SCALE GENOMIC DNA]</scope>
    <source>
        <strain evidence="2">DJ / ATCC BAA-1303</strain>
    </source>
</reference>
<dbReference type="AlphaFoldDB" id="C1DEZ5"/>
<evidence type="ECO:0000313" key="2">
    <source>
        <dbReference type="Proteomes" id="UP000002424"/>
    </source>
</evidence>
<proteinExistence type="predicted"/>
<keyword evidence="2" id="KW-1185">Reference proteome</keyword>
<dbReference type="EMBL" id="CP001157">
    <property type="protein sequence ID" value="ACO80324.1"/>
    <property type="molecule type" value="Genomic_DNA"/>
</dbReference>
<dbReference type="KEGG" id="avn:Avin_41960"/>
<dbReference type="HOGENOM" id="CLU_2784955_0_0_6"/>
<dbReference type="STRING" id="322710.Avin_41960"/>
<dbReference type="Proteomes" id="UP000002424">
    <property type="component" value="Chromosome"/>
</dbReference>
<dbReference type="EnsemblBacteria" id="ACO80324">
    <property type="protein sequence ID" value="ACO80324"/>
    <property type="gene ID" value="Avin_41960"/>
</dbReference>
<organism evidence="1 2">
    <name type="scientific">Azotobacter vinelandii (strain DJ / ATCC BAA-1303)</name>
    <dbReference type="NCBI Taxonomy" id="322710"/>
    <lineage>
        <taxon>Bacteria</taxon>
        <taxon>Pseudomonadati</taxon>
        <taxon>Pseudomonadota</taxon>
        <taxon>Gammaproteobacteria</taxon>
        <taxon>Pseudomonadales</taxon>
        <taxon>Pseudomonadaceae</taxon>
        <taxon>Azotobacter</taxon>
    </lineage>
</organism>
<protein>
    <submittedName>
        <fullName evidence="1">Uncharacterized protein</fullName>
    </submittedName>
</protein>
<gene>
    <name evidence="1" type="ordered locus">Avin_41960</name>
</gene>